<dbReference type="EMBL" id="GEDC01013724">
    <property type="protein sequence ID" value="JAS23574.1"/>
    <property type="molecule type" value="Transcribed_RNA"/>
</dbReference>
<organism evidence="1">
    <name type="scientific">Clastoptera arizonana</name>
    <name type="common">Arizona spittle bug</name>
    <dbReference type="NCBI Taxonomy" id="38151"/>
    <lineage>
        <taxon>Eukaryota</taxon>
        <taxon>Metazoa</taxon>
        <taxon>Ecdysozoa</taxon>
        <taxon>Arthropoda</taxon>
        <taxon>Hexapoda</taxon>
        <taxon>Insecta</taxon>
        <taxon>Pterygota</taxon>
        <taxon>Neoptera</taxon>
        <taxon>Paraneoptera</taxon>
        <taxon>Hemiptera</taxon>
        <taxon>Auchenorrhyncha</taxon>
        <taxon>Cercopoidea</taxon>
        <taxon>Clastopteridae</taxon>
        <taxon>Clastoptera</taxon>
    </lineage>
</organism>
<reference evidence="1" key="1">
    <citation type="submission" date="2015-12" db="EMBL/GenBank/DDBJ databases">
        <title>De novo transcriptome assembly of four potential Pierce s Disease insect vectors from Arizona vineyards.</title>
        <authorList>
            <person name="Tassone E.E."/>
        </authorList>
    </citation>
    <scope>NUCLEOTIDE SEQUENCE</scope>
</reference>
<dbReference type="AlphaFoldDB" id="A0A1B6DD04"/>
<gene>
    <name evidence="1" type="ORF">g.24666</name>
</gene>
<name>A0A1B6DD04_9HEMI</name>
<protein>
    <submittedName>
        <fullName evidence="1">Uncharacterized protein</fullName>
    </submittedName>
</protein>
<accession>A0A1B6DD04</accession>
<proteinExistence type="predicted"/>
<sequence>MLRLLFRMKPIVVVILVIPYSVMGVLTEERKNKIIAKFNYLGLKAAAVNEDIEPILEKKSYPQKEKFRAWCTIMAAEKKVLKYAKEIWDEQKHIRDDTYQHMTQLLETLDDIDKIRFEPMKRRFDKVQDLGMSVKIVLPLVERNFIMKYYVSKSKA</sequence>
<evidence type="ECO:0000313" key="1">
    <source>
        <dbReference type="EMBL" id="JAS23574.1"/>
    </source>
</evidence>